<protein>
    <submittedName>
        <fullName evidence="3">PA14 domain-containing protein</fullName>
    </submittedName>
</protein>
<keyword evidence="1" id="KW-0472">Membrane</keyword>
<evidence type="ECO:0000313" key="4">
    <source>
        <dbReference type="Proteomes" id="UP001220610"/>
    </source>
</evidence>
<evidence type="ECO:0000259" key="2">
    <source>
        <dbReference type="PROSITE" id="PS51820"/>
    </source>
</evidence>
<proteinExistence type="predicted"/>
<reference evidence="3" key="1">
    <citation type="submission" date="2023-03" db="EMBL/GenBank/DDBJ databases">
        <title>Andean soil-derived lignocellulolytic bacterial consortium as a source of novel taxa and putative plastic-active enzymes.</title>
        <authorList>
            <person name="Diaz-Garcia L."/>
            <person name="Chuvochina M."/>
            <person name="Feuerriegel G."/>
            <person name="Bunk B."/>
            <person name="Sproer C."/>
            <person name="Streit W.R."/>
            <person name="Rodriguez L.M."/>
            <person name="Overmann J."/>
            <person name="Jimenez D.J."/>
        </authorList>
    </citation>
    <scope>NUCLEOTIDE SEQUENCE</scope>
    <source>
        <strain evidence="3">MAG 7</strain>
    </source>
</reference>
<dbReference type="Proteomes" id="UP001220610">
    <property type="component" value="Chromosome"/>
</dbReference>
<feature type="transmembrane region" description="Helical" evidence="1">
    <location>
        <begin position="12"/>
        <end position="30"/>
    </location>
</feature>
<dbReference type="InterPro" id="IPR037524">
    <property type="entry name" value="PA14/GLEYA"/>
</dbReference>
<dbReference type="Gene3D" id="3.90.182.10">
    <property type="entry name" value="Toxin - Anthrax Protective Antigen,domain 1"/>
    <property type="match status" value="1"/>
</dbReference>
<dbReference type="InterPro" id="IPR011042">
    <property type="entry name" value="6-blade_b-propeller_TolB-like"/>
</dbReference>
<evidence type="ECO:0000256" key="1">
    <source>
        <dbReference type="SAM" id="Phobius"/>
    </source>
</evidence>
<dbReference type="SUPFAM" id="SSF56988">
    <property type="entry name" value="Anthrax protective antigen"/>
    <property type="match status" value="1"/>
</dbReference>
<accession>A0AAJ6BI64</accession>
<keyword evidence="1" id="KW-1133">Transmembrane helix</keyword>
<gene>
    <name evidence="3" type="ORF">P0Y53_10850</name>
</gene>
<dbReference type="EMBL" id="CP119311">
    <property type="protein sequence ID" value="WEK37998.1"/>
    <property type="molecule type" value="Genomic_DNA"/>
</dbReference>
<organism evidence="3 4">
    <name type="scientific">Candidatus Pseudobacter hemicellulosilyticus</name>
    <dbReference type="NCBI Taxonomy" id="3121375"/>
    <lineage>
        <taxon>Bacteria</taxon>
        <taxon>Pseudomonadati</taxon>
        <taxon>Bacteroidota</taxon>
        <taxon>Chitinophagia</taxon>
        <taxon>Chitinophagales</taxon>
        <taxon>Chitinophagaceae</taxon>
        <taxon>Pseudobacter</taxon>
    </lineage>
</organism>
<dbReference type="InterPro" id="IPR011658">
    <property type="entry name" value="PA14_dom"/>
</dbReference>
<dbReference type="Gene3D" id="2.60.40.4070">
    <property type="match status" value="1"/>
</dbReference>
<dbReference type="Gene3D" id="2.120.10.30">
    <property type="entry name" value="TolB, C-terminal domain"/>
    <property type="match status" value="1"/>
</dbReference>
<sequence length="1284" mass="141140">MILRLRSTRGGSGLPVLMVVAILLLLITAFKPPLSSRPPAVADPPGRTLSAFGNLPDTVPSQEVSFSFTLAQSRITSAGVYTADSVLVRTLWSNVRYPAGTHTGVWDGTTDEAQLAGNGTYYIKVISSNASYTWEGTIGNTSDADTGITVQRGLKAMNAMIILGNYAYYTKAYSETSPSQYKMHVDTPGRRIRIQPTGTSDQATEFIATDGVNVYWAGPDGRDTLQSFVFVTAVSNNADVLFPAGVALKMKVGRTYPSTLDTSKITNASITGLAVQVTGSFFLTARSGQNRVRVLSKTTGGLVNTFTLTNPGVMIADSSNNIWITHTASGVRKVEQFSVDNAGNLSSTGISFTGATDPMAISLVPGGQTLVVADAGNHQLKAFSTATGAAEWSYGLAGGYANGPDVSNDKFYWRDARGKVGAFIAFEADSSFWVGDVGNNRVQHYSWSRSFLNRMQYIQGFYNCNVDGGDSSRVFAEYLEYHIDYSKPLGHNNGSWELVKNWGYTVRAFRDDTYNRMKAVNTLPNGRTYAMFIDDSLATKKWEIAELPATGNLRFTGVSLTYDYSLLYPDGSLRKMPRRIIGQPIILTRRPLTGFTAAFNPQWGSAATIATTPSFTGRDPGFGGNTNKLRTGEMTSTNVNLLFDGGGAADGYNNYHLGGIKTGATQWLWRTALSTKKDYTGPFPTDGSYDIGNNVEYSGVSAMAAGRHIFWGYHGEFWKNSQTNKWHHVYDNGLLVAQFGITGPEVAGRESYPEMAGNAFSAAIVRMNADSIYLYHNDEGHHGGIHRWLLSGLSTVQEQVIPVTFTVGGKGLMAAYYNEPRLNNFYHAGSRVDSMVYIHDLDSIGVTNASRFSVIWTGYVQPQYSEKYIFYASANKGVRLFVGDSLLVDTVTASSSGEYSDTIPLQAALRYPVRMEVYQDGGTASAGLSWSSPSLAKSPIPPSRFTPAAYPDYSGGYDLLERLPYYTTLKHDLYGWKRDTVVDEIPPQGQYTPFWRAFTNLKGYNTRHPNLNIQYQQKDMDTNTVTRQLGPVIPGLSNWTLSGIISYNGNSPNEGHRYIGTDGSGGSFLELLDDNGKILLRFFWNMNYDTKVTRLFVNNIILDSAHDNTMKLVYGIPQELEVSMQNDSVRVKYGPYPVLTVPKLEAAAVWNRLGHLRYYCWTKTFNSLRQIDFISLHYTTSTGVGGSSQKQVAQVLDLLPERTAKRFGLYPNPLTGTVFYVKVPAKAGGQLRIQLTDLSGKTVFLRRVNAPENSDYPLILPQPLPPGVYVVSINNQYTEKLLVR</sequence>
<dbReference type="Pfam" id="PF07691">
    <property type="entry name" value="PA14"/>
    <property type="match status" value="1"/>
</dbReference>
<feature type="domain" description="PA14" evidence="2">
    <location>
        <begin position="807"/>
        <end position="944"/>
    </location>
</feature>
<name>A0AAJ6BI64_9BACT</name>
<dbReference type="NCBIfam" id="TIGR04183">
    <property type="entry name" value="Por_Secre_tail"/>
    <property type="match status" value="1"/>
</dbReference>
<dbReference type="SUPFAM" id="SSF101898">
    <property type="entry name" value="NHL repeat"/>
    <property type="match status" value="1"/>
</dbReference>
<dbReference type="SMART" id="SM00758">
    <property type="entry name" value="PA14"/>
    <property type="match status" value="1"/>
</dbReference>
<keyword evidence="1" id="KW-0812">Transmembrane</keyword>
<dbReference type="PROSITE" id="PS51820">
    <property type="entry name" value="PA14"/>
    <property type="match status" value="1"/>
</dbReference>
<evidence type="ECO:0000313" key="3">
    <source>
        <dbReference type="EMBL" id="WEK37998.1"/>
    </source>
</evidence>
<dbReference type="InterPro" id="IPR026444">
    <property type="entry name" value="Secre_tail"/>
</dbReference>